<name>I0HAX6_ACTM4</name>
<dbReference type="EMBL" id="AP012319">
    <property type="protein sequence ID" value="BAL90163.1"/>
    <property type="molecule type" value="Genomic_DNA"/>
</dbReference>
<evidence type="ECO:0000256" key="9">
    <source>
        <dbReference type="SAM" id="MobiDB-lite"/>
    </source>
</evidence>
<dbReference type="GO" id="GO:0015295">
    <property type="term" value="F:solute:proton symporter activity"/>
    <property type="evidence" value="ECO:0007669"/>
    <property type="project" value="TreeGrafter"/>
</dbReference>
<feature type="transmembrane region" description="Helical" evidence="8">
    <location>
        <begin position="44"/>
        <end position="65"/>
    </location>
</feature>
<feature type="transmembrane region" description="Helical" evidence="8">
    <location>
        <begin position="238"/>
        <end position="258"/>
    </location>
</feature>
<keyword evidence="5 8" id="KW-0812">Transmembrane</keyword>
<feature type="transmembrane region" description="Helical" evidence="8">
    <location>
        <begin position="77"/>
        <end position="98"/>
    </location>
</feature>
<proteinExistence type="inferred from homology"/>
<protein>
    <recommendedName>
        <fullName evidence="8">L-lactate permease</fullName>
    </recommendedName>
</protein>
<dbReference type="STRING" id="512565.AMIS_49430"/>
<dbReference type="PANTHER" id="PTHR30003">
    <property type="entry name" value="L-LACTATE PERMEASE"/>
    <property type="match status" value="1"/>
</dbReference>
<gene>
    <name evidence="10" type="ordered locus">AMIS_49430</name>
</gene>
<dbReference type="AlphaFoldDB" id="I0HAX6"/>
<dbReference type="Proteomes" id="UP000007882">
    <property type="component" value="Chromosome"/>
</dbReference>
<feature type="transmembrane region" description="Helical" evidence="8">
    <location>
        <begin position="360"/>
        <end position="379"/>
    </location>
</feature>
<keyword evidence="6 8" id="KW-1133">Transmembrane helix</keyword>
<dbReference type="GO" id="GO:0005886">
    <property type="term" value="C:plasma membrane"/>
    <property type="evidence" value="ECO:0007669"/>
    <property type="project" value="UniProtKB-SubCell"/>
</dbReference>
<feature type="region of interest" description="Disordered" evidence="9">
    <location>
        <begin position="287"/>
        <end position="337"/>
    </location>
</feature>
<keyword evidence="3 8" id="KW-0813">Transport</keyword>
<evidence type="ECO:0000256" key="7">
    <source>
        <dbReference type="ARBA" id="ARBA00023136"/>
    </source>
</evidence>
<feature type="transmembrane region" description="Helical" evidence="8">
    <location>
        <begin position="482"/>
        <end position="504"/>
    </location>
</feature>
<reference evidence="10 11" key="1">
    <citation type="submission" date="2012-02" db="EMBL/GenBank/DDBJ databases">
        <title>Complete genome sequence of Actinoplanes missouriensis 431 (= NBRC 102363).</title>
        <authorList>
            <person name="Ohnishi Y."/>
            <person name="Ishikawa J."/>
            <person name="Sekine M."/>
            <person name="Hosoyama A."/>
            <person name="Harada T."/>
            <person name="Narita H."/>
            <person name="Hata T."/>
            <person name="Konno Y."/>
            <person name="Tutikane K."/>
            <person name="Fujita N."/>
            <person name="Horinouchi S."/>
            <person name="Hayakawa M."/>
        </authorList>
    </citation>
    <scope>NUCLEOTIDE SEQUENCE [LARGE SCALE GENOMIC DNA]</scope>
    <source>
        <strain evidence="11">ATCC 14538 / DSM 43046 / CBS 188.64 / JCM 3121 / NBRC 102363 / NCIMB 12654 / NRRL B-3342 / UNCC 431</strain>
    </source>
</reference>
<dbReference type="HOGENOM" id="CLU_021628_0_0_11"/>
<dbReference type="PATRIC" id="fig|512565.3.peg.4935"/>
<dbReference type="KEGG" id="ams:AMIS_49430"/>
<keyword evidence="11" id="KW-1185">Reference proteome</keyword>
<comment type="subcellular location">
    <subcellularLocation>
        <location evidence="1 8">Cell membrane</location>
        <topology evidence="1 8">Multi-pass membrane protein</topology>
    </subcellularLocation>
</comment>
<evidence type="ECO:0000256" key="6">
    <source>
        <dbReference type="ARBA" id="ARBA00022989"/>
    </source>
</evidence>
<evidence type="ECO:0000256" key="5">
    <source>
        <dbReference type="ARBA" id="ARBA00022692"/>
    </source>
</evidence>
<evidence type="ECO:0000313" key="10">
    <source>
        <dbReference type="EMBL" id="BAL90163.1"/>
    </source>
</evidence>
<feature type="transmembrane region" description="Helical" evidence="8">
    <location>
        <begin position="449"/>
        <end position="470"/>
    </location>
</feature>
<keyword evidence="7 8" id="KW-0472">Membrane</keyword>
<dbReference type="InterPro" id="IPR003804">
    <property type="entry name" value="Lactate_perm"/>
</dbReference>
<evidence type="ECO:0000256" key="1">
    <source>
        <dbReference type="ARBA" id="ARBA00004651"/>
    </source>
</evidence>
<organism evidence="10 11">
    <name type="scientific">Actinoplanes missouriensis (strain ATCC 14538 / DSM 43046 / CBS 188.64 / JCM 3121 / NBRC 102363 / NCIMB 12654 / NRRL B-3342 / UNCC 431)</name>
    <dbReference type="NCBI Taxonomy" id="512565"/>
    <lineage>
        <taxon>Bacteria</taxon>
        <taxon>Bacillati</taxon>
        <taxon>Actinomycetota</taxon>
        <taxon>Actinomycetes</taxon>
        <taxon>Micromonosporales</taxon>
        <taxon>Micromonosporaceae</taxon>
        <taxon>Actinoplanes</taxon>
    </lineage>
</organism>
<evidence type="ECO:0000256" key="4">
    <source>
        <dbReference type="ARBA" id="ARBA00022475"/>
    </source>
</evidence>
<feature type="compositionally biased region" description="Low complexity" evidence="9">
    <location>
        <begin position="294"/>
        <end position="337"/>
    </location>
</feature>
<feature type="transmembrane region" description="Helical" evidence="8">
    <location>
        <begin position="416"/>
        <end position="437"/>
    </location>
</feature>
<dbReference type="Pfam" id="PF02652">
    <property type="entry name" value="Lactate_perm"/>
    <property type="match status" value="2"/>
</dbReference>
<sequence length="600" mass="61583">MVLMFEQFRIVTDPVSGSVALSAIFAALSLLTLFLLLGVVRMRAWLAGLISLGVALAVAVLVYAMPIGQALLSASEGAAFGFFPILWIVINAIWVYNLTVVSGHFDVLRRSMERVSPDMRIQAIIVAFCFGALLEALAGFGTPVAVTVVMLMALGFRPLRAAAVALIANTAPVAYGALATPIVTLGTVTSGAVPDPRLTTETLGAMVGRQTPILAVVVPLVLVAVVDGRRGIRQTWPAAVVGGLVFGVGQFVASNYISVPLTDIVASLASAAAVVLLLRIWRPSESPDLHEGAPESPAAGSPASDPVGGAGAGSASADRGSPAAGSPASDPAGPVGAGAGSRRAAAVTVRRDPPVEVLRAYAPYLIIIVIFSVANLGPVKEALAEQPWTVVFPWPGLDVLGANGQPLASTKFTLGWLPAAGTLMILAGILTAIVLRIRPGAALQAYARTYAELRHAIVTVMAVLALAYVLNQSGQTATLGELFAQAGGVFLFLSSILGWIGVAVTGSDTSSNALFGALQVQTAVKAGLDPVLLAAANSSGGVLGKMISPQNLAIAASAVGMAGREGDIFRRVVGWSAVLLLFMCVLVTLQGTPVLDWMVP</sequence>
<feature type="transmembrane region" description="Helical" evidence="8">
    <location>
        <begin position="572"/>
        <end position="591"/>
    </location>
</feature>
<evidence type="ECO:0000313" key="11">
    <source>
        <dbReference type="Proteomes" id="UP000007882"/>
    </source>
</evidence>
<dbReference type="GO" id="GO:0015129">
    <property type="term" value="F:lactate transmembrane transporter activity"/>
    <property type="evidence" value="ECO:0007669"/>
    <property type="project" value="UniProtKB-UniRule"/>
</dbReference>
<evidence type="ECO:0000256" key="8">
    <source>
        <dbReference type="RuleBase" id="RU365092"/>
    </source>
</evidence>
<comment type="similarity">
    <text evidence="2 8">Belongs to the lactate permease family.</text>
</comment>
<keyword evidence="4 8" id="KW-1003">Cell membrane</keyword>
<accession>I0HAX6</accession>
<comment type="function">
    <text evidence="8">Uptake of L-lactate across the membrane. Can also transport D-lactate and glycolate.</text>
</comment>
<feature type="transmembrane region" description="Helical" evidence="8">
    <location>
        <begin position="20"/>
        <end position="37"/>
    </location>
</feature>
<evidence type="ECO:0000256" key="3">
    <source>
        <dbReference type="ARBA" id="ARBA00022448"/>
    </source>
</evidence>
<dbReference type="RefSeq" id="WP_014445052.1">
    <property type="nucleotide sequence ID" value="NC_017093.1"/>
</dbReference>
<feature type="transmembrane region" description="Helical" evidence="8">
    <location>
        <begin position="119"/>
        <end position="138"/>
    </location>
</feature>
<dbReference type="eggNOG" id="COG1620">
    <property type="taxonomic scope" value="Bacteria"/>
</dbReference>
<dbReference type="PANTHER" id="PTHR30003:SF0">
    <property type="entry name" value="GLYCOLATE PERMEASE GLCA-RELATED"/>
    <property type="match status" value="1"/>
</dbReference>
<evidence type="ECO:0000256" key="2">
    <source>
        <dbReference type="ARBA" id="ARBA00010100"/>
    </source>
</evidence>
<feature type="transmembrane region" description="Helical" evidence="8">
    <location>
        <begin position="206"/>
        <end position="226"/>
    </location>
</feature>